<feature type="transmembrane region" description="Helical" evidence="7">
    <location>
        <begin position="99"/>
        <end position="120"/>
    </location>
</feature>
<feature type="transmembrane region" description="Helical" evidence="7">
    <location>
        <begin position="228"/>
        <end position="250"/>
    </location>
</feature>
<dbReference type="InterPro" id="IPR035906">
    <property type="entry name" value="MetI-like_sf"/>
</dbReference>
<dbReference type="InterPro" id="IPR045621">
    <property type="entry name" value="BPD_transp_1_N"/>
</dbReference>
<dbReference type="GO" id="GO:0005886">
    <property type="term" value="C:plasma membrane"/>
    <property type="evidence" value="ECO:0007669"/>
    <property type="project" value="UniProtKB-SubCell"/>
</dbReference>
<feature type="transmembrane region" description="Helical" evidence="7">
    <location>
        <begin position="167"/>
        <end position="185"/>
    </location>
</feature>
<evidence type="ECO:0000313" key="9">
    <source>
        <dbReference type="EMBL" id="HIU33932.1"/>
    </source>
</evidence>
<dbReference type="GO" id="GO:0055085">
    <property type="term" value="P:transmembrane transport"/>
    <property type="evidence" value="ECO:0007669"/>
    <property type="project" value="InterPro"/>
</dbReference>
<evidence type="ECO:0000256" key="3">
    <source>
        <dbReference type="ARBA" id="ARBA00022475"/>
    </source>
</evidence>
<comment type="caution">
    <text evidence="9">The sequence shown here is derived from an EMBL/GenBank/DDBJ whole genome shotgun (WGS) entry which is preliminary data.</text>
</comment>
<dbReference type="InterPro" id="IPR000515">
    <property type="entry name" value="MetI-like"/>
</dbReference>
<feature type="domain" description="ABC transmembrane type-1" evidence="8">
    <location>
        <begin position="93"/>
        <end position="289"/>
    </location>
</feature>
<protein>
    <submittedName>
        <fullName evidence="9">ABC transporter permease</fullName>
    </submittedName>
</protein>
<dbReference type="EMBL" id="DVMU01000114">
    <property type="protein sequence ID" value="HIU33932.1"/>
    <property type="molecule type" value="Genomic_DNA"/>
</dbReference>
<keyword evidence="2 7" id="KW-0813">Transport</keyword>
<feature type="transmembrane region" description="Helical" evidence="7">
    <location>
        <begin position="132"/>
        <end position="161"/>
    </location>
</feature>
<organism evidence="9 10">
    <name type="scientific">Candidatus Pullichristensenella excrementigallinarum</name>
    <dbReference type="NCBI Taxonomy" id="2840907"/>
    <lineage>
        <taxon>Bacteria</taxon>
        <taxon>Bacillati</taxon>
        <taxon>Bacillota</taxon>
        <taxon>Clostridia</taxon>
        <taxon>Candidatus Pullichristensenella</taxon>
    </lineage>
</organism>
<reference evidence="9" key="1">
    <citation type="submission" date="2020-10" db="EMBL/GenBank/DDBJ databases">
        <authorList>
            <person name="Gilroy R."/>
        </authorList>
    </citation>
    <scope>NUCLEOTIDE SEQUENCE</scope>
    <source>
        <strain evidence="9">ChiHcec3-11533</strain>
    </source>
</reference>
<dbReference type="CDD" id="cd06261">
    <property type="entry name" value="TM_PBP2"/>
    <property type="match status" value="1"/>
</dbReference>
<evidence type="ECO:0000313" key="10">
    <source>
        <dbReference type="Proteomes" id="UP000824072"/>
    </source>
</evidence>
<dbReference type="Pfam" id="PF00528">
    <property type="entry name" value="BPD_transp_1"/>
    <property type="match status" value="1"/>
</dbReference>
<feature type="transmembrane region" description="Helical" evidence="7">
    <location>
        <begin position="9"/>
        <end position="30"/>
    </location>
</feature>
<keyword evidence="6 7" id="KW-0472">Membrane</keyword>
<sequence length="303" mass="33173">MLRYAVKRILLAIVTVFIIAAITFFAMNAIPGGPFDSEKATDPTTKATLEKRFNLDKPVPEQFVLYLANALHGDFGISLKTGREISTTISNCFGISARLGGTSVVLALLLGLGFGCLAALKRNRWADRTIIFITTLFVAVPSFILATLLLLVFCLKLGWFSVWSSSGASYVLPVISLMMYPMAYITRLTKSSMLEVLGQDYIRTARAKGVREAMVVAKHALKNALIPVITYVGPLTAYTLTGSMVVETVFTIGGLGREFVTGINNRDYPMIMATTIFLAVLMVIMTLISDLLYKVVDPKIDFN</sequence>
<evidence type="ECO:0000256" key="7">
    <source>
        <dbReference type="RuleBase" id="RU363032"/>
    </source>
</evidence>
<evidence type="ECO:0000256" key="2">
    <source>
        <dbReference type="ARBA" id="ARBA00022448"/>
    </source>
</evidence>
<keyword evidence="5 7" id="KW-1133">Transmembrane helix</keyword>
<evidence type="ECO:0000259" key="8">
    <source>
        <dbReference type="PROSITE" id="PS50928"/>
    </source>
</evidence>
<dbReference type="Gene3D" id="1.10.3720.10">
    <property type="entry name" value="MetI-like"/>
    <property type="match status" value="1"/>
</dbReference>
<evidence type="ECO:0000256" key="6">
    <source>
        <dbReference type="ARBA" id="ARBA00023136"/>
    </source>
</evidence>
<name>A0A9D1IAZ1_9FIRM</name>
<feature type="transmembrane region" description="Helical" evidence="7">
    <location>
        <begin position="270"/>
        <end position="293"/>
    </location>
</feature>
<evidence type="ECO:0000256" key="5">
    <source>
        <dbReference type="ARBA" id="ARBA00022989"/>
    </source>
</evidence>
<comment type="subcellular location">
    <subcellularLocation>
        <location evidence="1 7">Cell membrane</location>
        <topology evidence="1 7">Multi-pass membrane protein</topology>
    </subcellularLocation>
</comment>
<evidence type="ECO:0000256" key="1">
    <source>
        <dbReference type="ARBA" id="ARBA00004651"/>
    </source>
</evidence>
<dbReference type="AlphaFoldDB" id="A0A9D1IAZ1"/>
<evidence type="ECO:0000256" key="4">
    <source>
        <dbReference type="ARBA" id="ARBA00022692"/>
    </source>
</evidence>
<dbReference type="Proteomes" id="UP000824072">
    <property type="component" value="Unassembled WGS sequence"/>
</dbReference>
<proteinExistence type="inferred from homology"/>
<dbReference type="PROSITE" id="PS50928">
    <property type="entry name" value="ABC_TM1"/>
    <property type="match status" value="1"/>
</dbReference>
<dbReference type="Pfam" id="PF19300">
    <property type="entry name" value="BPD_transp_1_N"/>
    <property type="match status" value="1"/>
</dbReference>
<reference evidence="9" key="2">
    <citation type="journal article" date="2021" name="PeerJ">
        <title>Extensive microbial diversity within the chicken gut microbiome revealed by metagenomics and culture.</title>
        <authorList>
            <person name="Gilroy R."/>
            <person name="Ravi A."/>
            <person name="Getino M."/>
            <person name="Pursley I."/>
            <person name="Horton D.L."/>
            <person name="Alikhan N.F."/>
            <person name="Baker D."/>
            <person name="Gharbi K."/>
            <person name="Hall N."/>
            <person name="Watson M."/>
            <person name="Adriaenssens E.M."/>
            <person name="Foster-Nyarko E."/>
            <person name="Jarju S."/>
            <person name="Secka A."/>
            <person name="Antonio M."/>
            <person name="Oren A."/>
            <person name="Chaudhuri R.R."/>
            <person name="La Ragione R."/>
            <person name="Hildebrand F."/>
            <person name="Pallen M.J."/>
        </authorList>
    </citation>
    <scope>NUCLEOTIDE SEQUENCE</scope>
    <source>
        <strain evidence="9">ChiHcec3-11533</strain>
    </source>
</reference>
<dbReference type="PANTHER" id="PTHR43163:SF6">
    <property type="entry name" value="DIPEPTIDE TRANSPORT SYSTEM PERMEASE PROTEIN DPPB-RELATED"/>
    <property type="match status" value="1"/>
</dbReference>
<dbReference type="SUPFAM" id="SSF161098">
    <property type="entry name" value="MetI-like"/>
    <property type="match status" value="1"/>
</dbReference>
<comment type="similarity">
    <text evidence="7">Belongs to the binding-protein-dependent transport system permease family.</text>
</comment>
<keyword evidence="4 7" id="KW-0812">Transmembrane</keyword>
<dbReference type="PANTHER" id="PTHR43163">
    <property type="entry name" value="DIPEPTIDE TRANSPORT SYSTEM PERMEASE PROTEIN DPPB-RELATED"/>
    <property type="match status" value="1"/>
</dbReference>
<gene>
    <name evidence="9" type="ORF">IAB02_05160</name>
</gene>
<keyword evidence="3" id="KW-1003">Cell membrane</keyword>
<accession>A0A9D1IAZ1</accession>